<comment type="caution">
    <text evidence="2">The sequence shown here is derived from an EMBL/GenBank/DDBJ whole genome shotgun (WGS) entry which is preliminary data.</text>
</comment>
<gene>
    <name evidence="2" type="ORF">Sjap_005829</name>
</gene>
<organism evidence="2 3">
    <name type="scientific">Stephania japonica</name>
    <dbReference type="NCBI Taxonomy" id="461633"/>
    <lineage>
        <taxon>Eukaryota</taxon>
        <taxon>Viridiplantae</taxon>
        <taxon>Streptophyta</taxon>
        <taxon>Embryophyta</taxon>
        <taxon>Tracheophyta</taxon>
        <taxon>Spermatophyta</taxon>
        <taxon>Magnoliopsida</taxon>
        <taxon>Ranunculales</taxon>
        <taxon>Menispermaceae</taxon>
        <taxon>Menispermoideae</taxon>
        <taxon>Cissampelideae</taxon>
        <taxon>Stephania</taxon>
    </lineage>
</organism>
<feature type="compositionally biased region" description="Basic and acidic residues" evidence="1">
    <location>
        <begin position="110"/>
        <end position="145"/>
    </location>
</feature>
<reference evidence="2 3" key="1">
    <citation type="submission" date="2024-01" db="EMBL/GenBank/DDBJ databases">
        <title>Genome assemblies of Stephania.</title>
        <authorList>
            <person name="Yang L."/>
        </authorList>
    </citation>
    <scope>NUCLEOTIDE SEQUENCE [LARGE SCALE GENOMIC DNA]</scope>
    <source>
        <strain evidence="2">QJT</strain>
        <tissue evidence="2">Leaf</tissue>
    </source>
</reference>
<feature type="compositionally biased region" description="Acidic residues" evidence="1">
    <location>
        <begin position="99"/>
        <end position="109"/>
    </location>
</feature>
<sequence>MGGCASKPKDFDLDCPPASLPSENPRSQQPSSTNADKETTAQEASNDGESQKDEPLVDILEPNPNKTDGDETTDSKNLIFDLVSGIETQPVADQVTENQPEESNAEEGDETTKQTKVEPAEAEATEQKEKTEETKESNIAEDEQKASTSVDSAVNADLPHVSA</sequence>
<name>A0AAP0K4Z1_9MAGN</name>
<feature type="region of interest" description="Disordered" evidence="1">
    <location>
        <begin position="1"/>
        <end position="163"/>
    </location>
</feature>
<evidence type="ECO:0000256" key="1">
    <source>
        <dbReference type="SAM" id="MobiDB-lite"/>
    </source>
</evidence>
<evidence type="ECO:0000313" key="2">
    <source>
        <dbReference type="EMBL" id="KAK9145926.1"/>
    </source>
</evidence>
<dbReference type="EMBL" id="JBBNAE010000002">
    <property type="protein sequence ID" value="KAK9145926.1"/>
    <property type="molecule type" value="Genomic_DNA"/>
</dbReference>
<evidence type="ECO:0000313" key="3">
    <source>
        <dbReference type="Proteomes" id="UP001417504"/>
    </source>
</evidence>
<keyword evidence="3" id="KW-1185">Reference proteome</keyword>
<feature type="compositionally biased region" description="Polar residues" evidence="1">
    <location>
        <begin position="21"/>
        <end position="34"/>
    </location>
</feature>
<dbReference type="Proteomes" id="UP001417504">
    <property type="component" value="Unassembled WGS sequence"/>
</dbReference>
<accession>A0AAP0K4Z1</accession>
<dbReference type="AlphaFoldDB" id="A0AAP0K4Z1"/>
<protein>
    <submittedName>
        <fullName evidence="2">Uncharacterized protein</fullName>
    </submittedName>
</protein>
<proteinExistence type="predicted"/>